<evidence type="ECO:0000313" key="1">
    <source>
        <dbReference type="EMBL" id="MEG3440007.1"/>
    </source>
</evidence>
<dbReference type="Proteomes" id="UP001328733">
    <property type="component" value="Unassembled WGS sequence"/>
</dbReference>
<sequence>MTIKEQILQELDRLPEESLEKVLAFSRSLADSQPLEAGEEETWQAYLESEKEREEVYRRLANS</sequence>
<dbReference type="RefSeq" id="WP_332867478.1">
    <property type="nucleotide sequence ID" value="NZ_JBAFSM010000069.1"/>
</dbReference>
<dbReference type="AlphaFoldDB" id="A0AAW9QZ23"/>
<reference evidence="1 2" key="1">
    <citation type="submission" date="2024-01" db="EMBL/GenBank/DDBJ databases">
        <title>Genomic insights into the taxonomy and metabolism of the cyanobacterium Pannus brasiliensis CCIBt3594.</title>
        <authorList>
            <person name="Machado M."/>
            <person name="Botero N.B."/>
            <person name="Andreote A.P.D."/>
            <person name="Feitosa A.M.T."/>
            <person name="Popin R."/>
            <person name="Sivonen K."/>
            <person name="Fiore M.F."/>
        </authorList>
    </citation>
    <scope>NUCLEOTIDE SEQUENCE [LARGE SCALE GENOMIC DNA]</scope>
    <source>
        <strain evidence="1 2">CCIBt3594</strain>
    </source>
</reference>
<gene>
    <name evidence="1" type="ORF">V0288_22960</name>
</gene>
<comment type="caution">
    <text evidence="1">The sequence shown here is derived from an EMBL/GenBank/DDBJ whole genome shotgun (WGS) entry which is preliminary data.</text>
</comment>
<name>A0AAW9QZ23_9CHRO</name>
<keyword evidence="2" id="KW-1185">Reference proteome</keyword>
<protein>
    <recommendedName>
        <fullName evidence="3">DUF2281 domain-containing protein</fullName>
    </recommendedName>
</protein>
<accession>A0AAW9QZ23</accession>
<evidence type="ECO:0000313" key="2">
    <source>
        <dbReference type="Proteomes" id="UP001328733"/>
    </source>
</evidence>
<dbReference type="EMBL" id="JBAFSM010000069">
    <property type="protein sequence ID" value="MEG3440007.1"/>
    <property type="molecule type" value="Genomic_DNA"/>
</dbReference>
<proteinExistence type="predicted"/>
<evidence type="ECO:0008006" key="3">
    <source>
        <dbReference type="Google" id="ProtNLM"/>
    </source>
</evidence>
<organism evidence="1 2">
    <name type="scientific">Pannus brasiliensis CCIBt3594</name>
    <dbReference type="NCBI Taxonomy" id="1427578"/>
    <lineage>
        <taxon>Bacteria</taxon>
        <taxon>Bacillati</taxon>
        <taxon>Cyanobacteriota</taxon>
        <taxon>Cyanophyceae</taxon>
        <taxon>Oscillatoriophycideae</taxon>
        <taxon>Chroococcales</taxon>
        <taxon>Microcystaceae</taxon>
        <taxon>Pannus</taxon>
    </lineage>
</organism>